<evidence type="ECO:0008006" key="3">
    <source>
        <dbReference type="Google" id="ProtNLM"/>
    </source>
</evidence>
<name>E6QPQ9_9ZZZZ</name>
<dbReference type="InterPro" id="IPR025058">
    <property type="entry name" value="DUF3995"/>
</dbReference>
<evidence type="ECO:0000313" key="2">
    <source>
        <dbReference type="EMBL" id="CBI09230.1"/>
    </source>
</evidence>
<proteinExistence type="predicted"/>
<feature type="transmembrane region" description="Helical" evidence="1">
    <location>
        <begin position="50"/>
        <end position="73"/>
    </location>
</feature>
<comment type="caution">
    <text evidence="2">The sequence shown here is derived from an EMBL/GenBank/DDBJ whole genome shotgun (WGS) entry which is preliminary data.</text>
</comment>
<reference evidence="2" key="1">
    <citation type="submission" date="2009-10" db="EMBL/GenBank/DDBJ databases">
        <title>Diversity of trophic interactions inside an arsenic-rich microbial ecosystem.</title>
        <authorList>
            <person name="Bertin P.N."/>
            <person name="Heinrich-Salmeron A."/>
            <person name="Pelletier E."/>
            <person name="Goulhen-Chollet F."/>
            <person name="Arsene-Ploetze F."/>
            <person name="Gallien S."/>
            <person name="Calteau A."/>
            <person name="Vallenet D."/>
            <person name="Casiot C."/>
            <person name="Chane-Woon-Ming B."/>
            <person name="Giloteaux L."/>
            <person name="Barakat M."/>
            <person name="Bonnefoy V."/>
            <person name="Bruneel O."/>
            <person name="Chandler M."/>
            <person name="Cleiss J."/>
            <person name="Duran R."/>
            <person name="Elbaz-Poulichet F."/>
            <person name="Fonknechten N."/>
            <person name="Lauga B."/>
            <person name="Mornico D."/>
            <person name="Ortet P."/>
            <person name="Schaeffer C."/>
            <person name="Siguier P."/>
            <person name="Alexander Thil Smith A."/>
            <person name="Van Dorsselaer A."/>
            <person name="Weissenbach J."/>
            <person name="Medigue C."/>
            <person name="Le Paslier D."/>
        </authorList>
    </citation>
    <scope>NUCLEOTIDE SEQUENCE</scope>
</reference>
<organism evidence="2">
    <name type="scientific">mine drainage metagenome</name>
    <dbReference type="NCBI Taxonomy" id="410659"/>
    <lineage>
        <taxon>unclassified sequences</taxon>
        <taxon>metagenomes</taxon>
        <taxon>ecological metagenomes</taxon>
    </lineage>
</organism>
<keyword evidence="1" id="KW-1133">Transmembrane helix</keyword>
<protein>
    <recommendedName>
        <fullName evidence="3">DUF3995 domain-containing protein</fullName>
    </recommendedName>
</protein>
<feature type="transmembrane region" description="Helical" evidence="1">
    <location>
        <begin position="117"/>
        <end position="136"/>
    </location>
</feature>
<gene>
    <name evidence="2" type="ORF">CARN7_2895</name>
</gene>
<dbReference type="AlphaFoldDB" id="E6QPQ9"/>
<accession>E6QPQ9</accession>
<dbReference type="Pfam" id="PF13160">
    <property type="entry name" value="DUF3995"/>
    <property type="match status" value="1"/>
</dbReference>
<keyword evidence="1" id="KW-0472">Membrane</keyword>
<evidence type="ECO:0000256" key="1">
    <source>
        <dbReference type="SAM" id="Phobius"/>
    </source>
</evidence>
<feature type="transmembrane region" description="Helical" evidence="1">
    <location>
        <begin position="80"/>
        <end position="97"/>
    </location>
</feature>
<dbReference type="EMBL" id="CABR01000015">
    <property type="protein sequence ID" value="CBI09230.1"/>
    <property type="molecule type" value="Genomic_DNA"/>
</dbReference>
<keyword evidence="1" id="KW-0812">Transmembrane</keyword>
<sequence>MASLLSVTLVGVFVLLALVHVYWAFGGQGVKIAAVPEVEGRPAFVPSRLGTLGVALSLLACALLVAAASGIVLTPLPGRVLCGLMFALAFVFLARAVGDFRLVGFFKKITGTRFARLDSAIFSPLCLAMAVGIFVVEFTHCL</sequence>